<dbReference type="EMBL" id="BMVP01000010">
    <property type="protein sequence ID" value="GHB71857.1"/>
    <property type="molecule type" value="Genomic_DNA"/>
</dbReference>
<feature type="region of interest" description="Disordered" evidence="1">
    <location>
        <begin position="57"/>
        <end position="85"/>
    </location>
</feature>
<organism evidence="2 3">
    <name type="scientific">Streptomyces cirratus</name>
    <dbReference type="NCBI Taxonomy" id="68187"/>
    <lineage>
        <taxon>Bacteria</taxon>
        <taxon>Bacillati</taxon>
        <taxon>Actinomycetota</taxon>
        <taxon>Actinomycetes</taxon>
        <taxon>Kitasatosporales</taxon>
        <taxon>Streptomycetaceae</taxon>
        <taxon>Streptomyces</taxon>
    </lineage>
</organism>
<gene>
    <name evidence="2" type="ORF">GCM10010347_47800</name>
</gene>
<comment type="caution">
    <text evidence="2">The sequence shown here is derived from an EMBL/GenBank/DDBJ whole genome shotgun (WGS) entry which is preliminary data.</text>
</comment>
<evidence type="ECO:0000256" key="1">
    <source>
        <dbReference type="SAM" id="MobiDB-lite"/>
    </source>
</evidence>
<protein>
    <submittedName>
        <fullName evidence="2">Uncharacterized protein</fullName>
    </submittedName>
</protein>
<name>A0ABQ3EXS3_9ACTN</name>
<dbReference type="Proteomes" id="UP000642673">
    <property type="component" value="Unassembled WGS sequence"/>
</dbReference>
<sequence length="85" mass="8678">MRWLLIPVVLTAGVLWWWAVLRLALEPADAGPVEGAVAVGGWGLGLLPVHCVPGPGRRRPRAAATGAPLTRASIPPRSGGGSGPS</sequence>
<feature type="compositionally biased region" description="Low complexity" evidence="1">
    <location>
        <begin position="62"/>
        <end position="77"/>
    </location>
</feature>
<proteinExistence type="predicted"/>
<reference evidence="3" key="1">
    <citation type="journal article" date="2019" name="Int. J. Syst. Evol. Microbiol.">
        <title>The Global Catalogue of Microorganisms (GCM) 10K type strain sequencing project: providing services to taxonomists for standard genome sequencing and annotation.</title>
        <authorList>
            <consortium name="The Broad Institute Genomics Platform"/>
            <consortium name="The Broad Institute Genome Sequencing Center for Infectious Disease"/>
            <person name="Wu L."/>
            <person name="Ma J."/>
        </authorList>
    </citation>
    <scope>NUCLEOTIDE SEQUENCE [LARGE SCALE GENOMIC DNA]</scope>
    <source>
        <strain evidence="3">JCM 4738</strain>
    </source>
</reference>
<accession>A0ABQ3EXS3</accession>
<evidence type="ECO:0000313" key="3">
    <source>
        <dbReference type="Proteomes" id="UP000642673"/>
    </source>
</evidence>
<evidence type="ECO:0000313" key="2">
    <source>
        <dbReference type="EMBL" id="GHB71857.1"/>
    </source>
</evidence>
<keyword evidence="3" id="KW-1185">Reference proteome</keyword>